<keyword evidence="3" id="KW-1185">Reference proteome</keyword>
<comment type="caution">
    <text evidence="2">The sequence shown here is derived from an EMBL/GenBank/DDBJ whole genome shotgun (WGS) entry which is preliminary data.</text>
</comment>
<organism evidence="2 3">
    <name type="scientific">Periplaneta americana</name>
    <name type="common">American cockroach</name>
    <name type="synonym">Blatta americana</name>
    <dbReference type="NCBI Taxonomy" id="6978"/>
    <lineage>
        <taxon>Eukaryota</taxon>
        <taxon>Metazoa</taxon>
        <taxon>Ecdysozoa</taxon>
        <taxon>Arthropoda</taxon>
        <taxon>Hexapoda</taxon>
        <taxon>Insecta</taxon>
        <taxon>Pterygota</taxon>
        <taxon>Neoptera</taxon>
        <taxon>Polyneoptera</taxon>
        <taxon>Dictyoptera</taxon>
        <taxon>Blattodea</taxon>
        <taxon>Blattoidea</taxon>
        <taxon>Blattidae</taxon>
        <taxon>Blattinae</taxon>
        <taxon>Periplaneta</taxon>
    </lineage>
</organism>
<name>A0ABQ8S5E6_PERAM</name>
<evidence type="ECO:0000313" key="2">
    <source>
        <dbReference type="EMBL" id="KAJ4429091.1"/>
    </source>
</evidence>
<evidence type="ECO:0000313" key="3">
    <source>
        <dbReference type="Proteomes" id="UP001148838"/>
    </source>
</evidence>
<feature type="compositionally biased region" description="Basic and acidic residues" evidence="1">
    <location>
        <begin position="43"/>
        <end position="57"/>
    </location>
</feature>
<dbReference type="EMBL" id="JAJSOF020000036">
    <property type="protein sequence ID" value="KAJ4429091.1"/>
    <property type="molecule type" value="Genomic_DNA"/>
</dbReference>
<dbReference type="Proteomes" id="UP001148838">
    <property type="component" value="Unassembled WGS sequence"/>
</dbReference>
<feature type="compositionally biased region" description="Polar residues" evidence="1">
    <location>
        <begin position="60"/>
        <end position="79"/>
    </location>
</feature>
<sequence length="126" mass="14428">METTSVPTIEQPPHSLEELSSNEDRSKQVEQSEETPVKKMRQTQHEFPRDPRLRGRESGPNVTATEKNMFATHTSNKMKATQRPHPYAIYGRTKEGSKKDSTDEKSAPQEDRRIMDTDEIKALETS</sequence>
<gene>
    <name evidence="2" type="ORF">ANN_26092</name>
</gene>
<proteinExistence type="predicted"/>
<protein>
    <submittedName>
        <fullName evidence="2">Uncharacterized protein</fullName>
    </submittedName>
</protein>
<feature type="region of interest" description="Disordered" evidence="1">
    <location>
        <begin position="1"/>
        <end position="126"/>
    </location>
</feature>
<feature type="compositionally biased region" description="Basic and acidic residues" evidence="1">
    <location>
        <begin position="92"/>
        <end position="126"/>
    </location>
</feature>
<accession>A0ABQ8S5E6</accession>
<reference evidence="2 3" key="1">
    <citation type="journal article" date="2022" name="Allergy">
        <title>Genome assembly and annotation of Periplaneta americana reveal a comprehensive cockroach allergen profile.</title>
        <authorList>
            <person name="Wang L."/>
            <person name="Xiong Q."/>
            <person name="Saelim N."/>
            <person name="Wang L."/>
            <person name="Nong W."/>
            <person name="Wan A.T."/>
            <person name="Shi M."/>
            <person name="Liu X."/>
            <person name="Cao Q."/>
            <person name="Hui J.H.L."/>
            <person name="Sookrung N."/>
            <person name="Leung T.F."/>
            <person name="Tungtrongchitr A."/>
            <person name="Tsui S.K.W."/>
        </authorList>
    </citation>
    <scope>NUCLEOTIDE SEQUENCE [LARGE SCALE GENOMIC DNA]</scope>
    <source>
        <strain evidence="2">PWHHKU_190912</strain>
    </source>
</reference>
<evidence type="ECO:0000256" key="1">
    <source>
        <dbReference type="SAM" id="MobiDB-lite"/>
    </source>
</evidence>